<protein>
    <submittedName>
        <fullName evidence="3">VCBS repeat-containing protein</fullName>
    </submittedName>
</protein>
<evidence type="ECO:0000256" key="2">
    <source>
        <dbReference type="SAM" id="SignalP"/>
    </source>
</evidence>
<dbReference type="EMBL" id="CP053586">
    <property type="protein sequence ID" value="WNZ22660.1"/>
    <property type="molecule type" value="Genomic_DNA"/>
</dbReference>
<keyword evidence="1 2" id="KW-0732">Signal</keyword>
<dbReference type="Pfam" id="PF13517">
    <property type="entry name" value="FG-GAP_3"/>
    <property type="match status" value="3"/>
</dbReference>
<dbReference type="PANTHER" id="PTHR45460:SF2">
    <property type="entry name" value="ALPHA 1,3 GLUCANASE, GH71 FAMILY (EUROFUNG)"/>
    <property type="match status" value="1"/>
</dbReference>
<gene>
    <name evidence="3" type="ORF">HJG54_07185</name>
</gene>
<proteinExistence type="predicted"/>
<reference evidence="3" key="1">
    <citation type="submission" date="2020-05" db="EMBL/GenBank/DDBJ databases">
        <authorList>
            <person name="Zhu T."/>
            <person name="Keshari N."/>
            <person name="Lu X."/>
        </authorList>
    </citation>
    <scope>NUCLEOTIDE SEQUENCE</scope>
    <source>
        <strain evidence="3">NK1-12</strain>
    </source>
</reference>
<dbReference type="RefSeq" id="WP_316434172.1">
    <property type="nucleotide sequence ID" value="NZ_CP053586.1"/>
</dbReference>
<dbReference type="Gene3D" id="2.130.10.130">
    <property type="entry name" value="Integrin alpha, N-terminal"/>
    <property type="match status" value="1"/>
</dbReference>
<evidence type="ECO:0000313" key="3">
    <source>
        <dbReference type="EMBL" id="WNZ22660.1"/>
    </source>
</evidence>
<feature type="chain" id="PRO_5041727435" evidence="2">
    <location>
        <begin position="29"/>
        <end position="380"/>
    </location>
</feature>
<dbReference type="Gene3D" id="2.40.128.340">
    <property type="match status" value="1"/>
</dbReference>
<dbReference type="InterPro" id="IPR028994">
    <property type="entry name" value="Integrin_alpha_N"/>
</dbReference>
<organism evidence="3">
    <name type="scientific">Leptolyngbya sp. NK1-12</name>
    <dbReference type="NCBI Taxonomy" id="2547451"/>
    <lineage>
        <taxon>Bacteria</taxon>
        <taxon>Bacillati</taxon>
        <taxon>Cyanobacteriota</taxon>
        <taxon>Cyanophyceae</taxon>
        <taxon>Leptolyngbyales</taxon>
        <taxon>Leptolyngbyaceae</taxon>
        <taxon>Leptolyngbya group</taxon>
        <taxon>Leptolyngbya</taxon>
    </lineage>
</organism>
<dbReference type="SUPFAM" id="SSF69318">
    <property type="entry name" value="Integrin alpha N-terminal domain"/>
    <property type="match status" value="1"/>
</dbReference>
<accession>A0AA96WCY6</accession>
<feature type="signal peptide" evidence="2">
    <location>
        <begin position="1"/>
        <end position="28"/>
    </location>
</feature>
<dbReference type="InterPro" id="IPR013517">
    <property type="entry name" value="FG-GAP"/>
</dbReference>
<evidence type="ECO:0000256" key="1">
    <source>
        <dbReference type="ARBA" id="ARBA00022729"/>
    </source>
</evidence>
<dbReference type="AlphaFoldDB" id="A0AA96WCY6"/>
<sequence length="380" mass="41321">MKSSKFFRVTLSLSLAAGLWMASSDAVAQRVVAPWGDTGYNWVGDYNGDGKADLASARPDGTLIVRRSSGRGFTVSARSITTPWGARQYTWARDFNNDGKTDLVTARDATVYMHLSGPSDFETLTIATDARWGGVGYNWAGDFNGDGLLDLASALPDGTMVMRFFNGESLELDTWSVSTPWGGSRYTWAEDFNGDGLTDLVSALESNLYIHLSEGNGFKTSTIDSPGWGDNGFNWAGDFNGDGFMDLASAFPGGEMKMRLFDAVGFREETWSVSTPWGGDGYSWAADFNGDGTTDLASAREGQIFLHLSDGSQFTSATISTPNQWGDGFYYNWAGDYNGDSKMDLLSLPPETTNPVMRLGTGSEFEVVDWGSSGYLRPRR</sequence>
<name>A0AA96WCY6_9CYAN</name>
<dbReference type="PANTHER" id="PTHR45460">
    <property type="entry name" value="SIMILAR TO CYSTEINE PROTEINASE"/>
    <property type="match status" value="1"/>
</dbReference>